<dbReference type="GO" id="GO:0031966">
    <property type="term" value="C:mitochondrial membrane"/>
    <property type="evidence" value="ECO:0007669"/>
    <property type="project" value="UniProtKB-SubCell"/>
</dbReference>
<evidence type="ECO:0000256" key="4">
    <source>
        <dbReference type="ARBA" id="ARBA00016335"/>
    </source>
</evidence>
<evidence type="ECO:0000256" key="6">
    <source>
        <dbReference type="ARBA" id="ARBA00022692"/>
    </source>
</evidence>
<dbReference type="InterPro" id="IPR006369">
    <property type="entry name" value="Protohaem_IX_farnesylTrfase"/>
</dbReference>
<reference evidence="16 17" key="1">
    <citation type="submission" date="2017-03" db="EMBL/GenBank/DDBJ databases">
        <title>Genomes of endolithic fungi from Antarctica.</title>
        <authorList>
            <person name="Coleine C."/>
            <person name="Masonjones S."/>
            <person name="Stajich J.E."/>
        </authorList>
    </citation>
    <scope>NUCLEOTIDE SEQUENCE [LARGE SCALE GENOMIC DNA]</scope>
    <source>
        <strain evidence="16 17">CCFEE 5311</strain>
    </source>
</reference>
<dbReference type="Pfam" id="PF01040">
    <property type="entry name" value="UbiA"/>
    <property type="match status" value="1"/>
</dbReference>
<feature type="region of interest" description="Disordered" evidence="13">
    <location>
        <begin position="688"/>
        <end position="792"/>
    </location>
</feature>
<dbReference type="STRING" id="329885.A0A4U0V2E8"/>
<evidence type="ECO:0000256" key="11">
    <source>
        <dbReference type="ARBA" id="ARBA00023136"/>
    </source>
</evidence>
<keyword evidence="5" id="KW-0808">Transferase</keyword>
<evidence type="ECO:0000256" key="13">
    <source>
        <dbReference type="SAM" id="MobiDB-lite"/>
    </source>
</evidence>
<comment type="caution">
    <text evidence="16">The sequence shown here is derived from an EMBL/GenBank/DDBJ whole genome shotgun (WGS) entry which is preliminary data.</text>
</comment>
<feature type="transmembrane region" description="Helical" evidence="14">
    <location>
        <begin position="444"/>
        <end position="462"/>
    </location>
</feature>
<dbReference type="CDD" id="cd21133">
    <property type="entry name" value="EVE"/>
    <property type="match status" value="1"/>
</dbReference>
<keyword evidence="6 14" id="KW-0812">Transmembrane</keyword>
<comment type="function">
    <text evidence="1">Converts protoheme IX and farnesyl diphosphate to heme O.</text>
</comment>
<dbReference type="Gene3D" id="1.10.357.140">
    <property type="entry name" value="UbiA prenyltransferase"/>
    <property type="match status" value="1"/>
</dbReference>
<dbReference type="InterPro" id="IPR002740">
    <property type="entry name" value="EVE_domain"/>
</dbReference>
<evidence type="ECO:0000256" key="7">
    <source>
        <dbReference type="ARBA" id="ARBA00022946"/>
    </source>
</evidence>
<evidence type="ECO:0000256" key="14">
    <source>
        <dbReference type="SAM" id="Phobius"/>
    </source>
</evidence>
<evidence type="ECO:0000313" key="17">
    <source>
        <dbReference type="Proteomes" id="UP000310066"/>
    </source>
</evidence>
<dbReference type="HAMAP" id="MF_00154">
    <property type="entry name" value="CyoE_CtaB"/>
    <property type="match status" value="1"/>
</dbReference>
<dbReference type="AlphaFoldDB" id="A0A4U0V2E8"/>
<keyword evidence="11 14" id="KW-0472">Membrane</keyword>
<dbReference type="Proteomes" id="UP000310066">
    <property type="component" value="Unassembled WGS sequence"/>
</dbReference>
<feature type="transmembrane region" description="Helical" evidence="14">
    <location>
        <begin position="294"/>
        <end position="315"/>
    </location>
</feature>
<comment type="similarity">
    <text evidence="3">Belongs to the UbiA prenyltransferase family.</text>
</comment>
<dbReference type="SUPFAM" id="SSF88697">
    <property type="entry name" value="PUA domain-like"/>
    <property type="match status" value="1"/>
</dbReference>
<protein>
    <recommendedName>
        <fullName evidence="4">Protoheme IX farnesyltransferase, mitochondrial</fullName>
    </recommendedName>
    <alternativeName>
        <fullName evidence="12">Heme O synthase</fullName>
    </alternativeName>
</protein>
<dbReference type="CDD" id="cd13957">
    <property type="entry name" value="PT_UbiA_Cox10"/>
    <property type="match status" value="1"/>
</dbReference>
<dbReference type="InterPro" id="IPR030470">
    <property type="entry name" value="UbiA_prenylTrfase_CS"/>
</dbReference>
<keyword evidence="10" id="KW-0350">Heme biosynthesis</keyword>
<dbReference type="GO" id="GO:0008495">
    <property type="term" value="F:protoheme IX farnesyltransferase activity"/>
    <property type="evidence" value="ECO:0007669"/>
    <property type="project" value="InterPro"/>
</dbReference>
<dbReference type="InterPro" id="IPR000537">
    <property type="entry name" value="UbiA_prenyltransferase"/>
</dbReference>
<dbReference type="Gene3D" id="3.10.590.10">
    <property type="entry name" value="ph1033 like domains"/>
    <property type="match status" value="1"/>
</dbReference>
<evidence type="ECO:0000256" key="3">
    <source>
        <dbReference type="ARBA" id="ARBA00005985"/>
    </source>
</evidence>
<dbReference type="Pfam" id="PF01878">
    <property type="entry name" value="EVE"/>
    <property type="match status" value="1"/>
</dbReference>
<evidence type="ECO:0000256" key="5">
    <source>
        <dbReference type="ARBA" id="ARBA00022679"/>
    </source>
</evidence>
<dbReference type="GO" id="GO:0006784">
    <property type="term" value="P:heme A biosynthetic process"/>
    <property type="evidence" value="ECO:0007669"/>
    <property type="project" value="TreeGrafter"/>
</dbReference>
<gene>
    <name evidence="16" type="ORF">B0A54_07024</name>
</gene>
<evidence type="ECO:0000256" key="8">
    <source>
        <dbReference type="ARBA" id="ARBA00022989"/>
    </source>
</evidence>
<feature type="transmembrane region" description="Helical" evidence="14">
    <location>
        <begin position="266"/>
        <end position="282"/>
    </location>
</feature>
<sequence>MSLRRPLLALLRPVNDQTICFRCAKRLAQAARHTTRPLHQSARRIQIVASKEDYVDKSFFWANAFRSGDRTRDGVAAQHTALRAESRSGGVDAVGDATMTAEEPPHRRRKRLKAEAAAVEMVDVPLPPDASSSLSQSAAAAPERSLRRIFSTYLALTKPRLAFLIVLTTTASYSIYPVPALLSTIATDAPSLSTLTLLYLTSGTFLAIASANTLNMLFEPAYDAKMSRTRNRPLVRGLVSKRSALLFAIATGVVGTTLLWEGVNPTTAILGASNIALYAFAYTPLKRIHPINTWVGAVVGAIPPLMGWCAAASQYSTTNGSLSNTASIWEESKELLFTEQAVGGWLLAALLFAWQFPHFFALSHGVRHEYASAGYRMLTSTNTPMAARVSLRYSLAMFPICGALNYYEVTDPSFVVTSSVINGWMLKEAVRFWWLNAERGSARALFWASVWQLPIVLVLAMVQKRGLWERIKSGVMGNEEGEEEWEDDERTPVDAVAEANTSAAQVVFGTYELLEAILLHLPAYNIIAIRTVARFWQATVASSTPLKRAALLLTVTGAFPNVLIRDLAAPKSLSVSPDPRYLLVNPLFRREACSDKPWTYSRLPVDYKKREDGIRMVLPVQHVKDLTKSELAEWRSMYLMKPPSTFVRIEVRPENGLGLAGREMNIGDKFGITLGKVAETVLKKFNQGDTKAAAPAKKRKATTKAADAPATKRGRPSKAAAAATKDDDDEAEEPAEKAPVKAKKGGRPAKGAAKAKSAVEGEGKAPPKKRGRPPKGGATTKTHADEEAAEAQLEDELVEKNDDADAVGAETGELAPPPSSSKRYWLMKAEQEDREERAHNGTVINTKFTIDDLRLKTTPELWDGVRSAQAAKIMRSMRKGELAFFYASGGKQGRTPGIVGVMEVVSEAEHDVTTADEGAYGYVEAEGMRGKWCVVGVEFRRKLSKPVSLKDLQQHRGVGGALEKMQLFKQSRLSVSEVSSTEWDFITEKLAEGYE</sequence>
<keyword evidence="8 14" id="KW-1133">Transmembrane helix</keyword>
<dbReference type="PANTHER" id="PTHR43448:SF2">
    <property type="entry name" value="PROTOHEME IX FARNESYLTRANSFERASE, MITOCHONDRIAL"/>
    <property type="match status" value="1"/>
</dbReference>
<evidence type="ECO:0000313" key="16">
    <source>
        <dbReference type="EMBL" id="TKA42808.1"/>
    </source>
</evidence>
<evidence type="ECO:0000256" key="9">
    <source>
        <dbReference type="ARBA" id="ARBA00023128"/>
    </source>
</evidence>
<organism evidence="16 17">
    <name type="scientific">Friedmanniomyces endolithicus</name>
    <dbReference type="NCBI Taxonomy" id="329885"/>
    <lineage>
        <taxon>Eukaryota</taxon>
        <taxon>Fungi</taxon>
        <taxon>Dikarya</taxon>
        <taxon>Ascomycota</taxon>
        <taxon>Pezizomycotina</taxon>
        <taxon>Dothideomycetes</taxon>
        <taxon>Dothideomycetidae</taxon>
        <taxon>Mycosphaerellales</taxon>
        <taxon>Teratosphaeriaceae</taxon>
        <taxon>Friedmanniomyces</taxon>
    </lineage>
</organism>
<feature type="transmembrane region" description="Helical" evidence="14">
    <location>
        <begin position="161"/>
        <end position="185"/>
    </location>
</feature>
<feature type="domain" description="EVE" evidence="15">
    <location>
        <begin position="823"/>
        <end position="988"/>
    </location>
</feature>
<evidence type="ECO:0000256" key="1">
    <source>
        <dbReference type="ARBA" id="ARBA00004013"/>
    </source>
</evidence>
<dbReference type="EMBL" id="NAJP01000021">
    <property type="protein sequence ID" value="TKA42808.1"/>
    <property type="molecule type" value="Genomic_DNA"/>
</dbReference>
<keyword evidence="7" id="KW-0809">Transit peptide</keyword>
<keyword evidence="9" id="KW-0496">Mitochondrion</keyword>
<proteinExistence type="inferred from homology"/>
<feature type="transmembrane region" description="Helical" evidence="14">
    <location>
        <begin position="239"/>
        <end position="260"/>
    </location>
</feature>
<dbReference type="InterPro" id="IPR015947">
    <property type="entry name" value="PUA-like_sf"/>
</dbReference>
<dbReference type="InterPro" id="IPR044878">
    <property type="entry name" value="UbiA_sf"/>
</dbReference>
<feature type="transmembrane region" description="Helical" evidence="14">
    <location>
        <begin position="335"/>
        <end position="354"/>
    </location>
</feature>
<evidence type="ECO:0000256" key="2">
    <source>
        <dbReference type="ARBA" id="ARBA00004225"/>
    </source>
</evidence>
<dbReference type="PROSITE" id="PS00943">
    <property type="entry name" value="UBIA"/>
    <property type="match status" value="1"/>
</dbReference>
<dbReference type="PANTHER" id="PTHR43448">
    <property type="entry name" value="PROTOHEME IX FARNESYLTRANSFERASE, MITOCHONDRIAL"/>
    <property type="match status" value="1"/>
</dbReference>
<dbReference type="FunFam" id="1.10.357.140:FF:000004">
    <property type="entry name" value="Protoheme IX farnesyltransferase, mitochondrial"/>
    <property type="match status" value="1"/>
</dbReference>
<dbReference type="OrthoDB" id="5211at2759"/>
<feature type="transmembrane region" description="Helical" evidence="14">
    <location>
        <begin position="197"/>
        <end position="218"/>
    </location>
</feature>
<accession>A0A4U0V2E8</accession>
<comment type="subcellular location">
    <subcellularLocation>
        <location evidence="2">Mitochondrion membrane</location>
        <topology evidence="2">Multi-pass membrane protein</topology>
    </subcellularLocation>
</comment>
<name>A0A4U0V2E8_9PEZI</name>
<evidence type="ECO:0000259" key="15">
    <source>
        <dbReference type="Pfam" id="PF01878"/>
    </source>
</evidence>
<dbReference type="InterPro" id="IPR047197">
    <property type="entry name" value="THYN1-like_EVE"/>
</dbReference>
<evidence type="ECO:0000256" key="12">
    <source>
        <dbReference type="ARBA" id="ARBA00030253"/>
    </source>
</evidence>
<evidence type="ECO:0000256" key="10">
    <source>
        <dbReference type="ARBA" id="ARBA00023133"/>
    </source>
</evidence>